<dbReference type="PANTHER" id="PTHR46246">
    <property type="entry name" value="GUANOSINE-3',5'-BIS(DIPHOSPHATE) 3'-PYROPHOSPHOHYDROLASE MESH1"/>
    <property type="match status" value="1"/>
</dbReference>
<dbReference type="EMBL" id="BMOM01000008">
    <property type="protein sequence ID" value="GGM06651.1"/>
    <property type="molecule type" value="Genomic_DNA"/>
</dbReference>
<evidence type="ECO:0000313" key="2">
    <source>
        <dbReference type="EMBL" id="GGM06651.1"/>
    </source>
</evidence>
<dbReference type="Gene3D" id="1.10.3210.10">
    <property type="entry name" value="Hypothetical protein af1432"/>
    <property type="match status" value="1"/>
</dbReference>
<evidence type="ECO:0000259" key="1">
    <source>
        <dbReference type="SMART" id="SM00471"/>
    </source>
</evidence>
<name>A0ABQ2GQL3_9DEIO</name>
<comment type="caution">
    <text evidence="2">The sequence shown here is derived from an EMBL/GenBank/DDBJ whole genome shotgun (WGS) entry which is preliminary data.</text>
</comment>
<accession>A0ABQ2GQL3</accession>
<dbReference type="CDD" id="cd00077">
    <property type="entry name" value="HDc"/>
    <property type="match status" value="1"/>
</dbReference>
<dbReference type="SUPFAM" id="SSF109604">
    <property type="entry name" value="HD-domain/PDEase-like"/>
    <property type="match status" value="1"/>
</dbReference>
<proteinExistence type="predicted"/>
<keyword evidence="3" id="KW-1185">Reference proteome</keyword>
<reference evidence="3" key="1">
    <citation type="journal article" date="2019" name="Int. J. Syst. Evol. Microbiol.">
        <title>The Global Catalogue of Microorganisms (GCM) 10K type strain sequencing project: providing services to taxonomists for standard genome sequencing and annotation.</title>
        <authorList>
            <consortium name="The Broad Institute Genomics Platform"/>
            <consortium name="The Broad Institute Genome Sequencing Center for Infectious Disease"/>
            <person name="Wu L."/>
            <person name="Ma J."/>
        </authorList>
    </citation>
    <scope>NUCLEOTIDE SEQUENCE [LARGE SCALE GENOMIC DNA]</scope>
    <source>
        <strain evidence="3">JCM 15443</strain>
    </source>
</reference>
<dbReference type="RefSeq" id="WP_188902749.1">
    <property type="nucleotide sequence ID" value="NZ_BMOM01000008.1"/>
</dbReference>
<evidence type="ECO:0000313" key="3">
    <source>
        <dbReference type="Proteomes" id="UP000661918"/>
    </source>
</evidence>
<dbReference type="SMART" id="SM00471">
    <property type="entry name" value="HDc"/>
    <property type="match status" value="1"/>
</dbReference>
<dbReference type="InterPro" id="IPR052194">
    <property type="entry name" value="MESH1"/>
</dbReference>
<dbReference type="Proteomes" id="UP000661918">
    <property type="component" value="Unassembled WGS sequence"/>
</dbReference>
<feature type="domain" description="HD/PDEase" evidence="1">
    <location>
        <begin position="33"/>
        <end position="164"/>
    </location>
</feature>
<dbReference type="InterPro" id="IPR003607">
    <property type="entry name" value="HD/PDEase_dom"/>
</dbReference>
<organism evidence="2 3">
    <name type="scientific">Deinococcus aerophilus</name>
    <dbReference type="NCBI Taxonomy" id="522488"/>
    <lineage>
        <taxon>Bacteria</taxon>
        <taxon>Thermotogati</taxon>
        <taxon>Deinococcota</taxon>
        <taxon>Deinococci</taxon>
        <taxon>Deinococcales</taxon>
        <taxon>Deinococcaceae</taxon>
        <taxon>Deinococcus</taxon>
    </lineage>
</organism>
<dbReference type="PANTHER" id="PTHR46246:SF1">
    <property type="entry name" value="GUANOSINE-3',5'-BIS(DIPHOSPHATE) 3'-PYROPHOSPHOHYDROLASE MESH1"/>
    <property type="match status" value="1"/>
</dbReference>
<gene>
    <name evidence="2" type="ORF">GCM10010841_13600</name>
</gene>
<protein>
    <recommendedName>
        <fullName evidence="1">HD/PDEase domain-containing protein</fullName>
    </recommendedName>
</protein>
<sequence>METPATAFPLTDRFIKALTLAHKWHTGQYRKGTRIPYISHLMGVASVALEFGASEDEAIAALLHDALEDGPENLEPEETMRAKKRQELEDHIRREFDTEVARLVLGATEETPLVNGRKAPWEQRKGEYLHKLVSREHVKDASALLVSAADKLHNARSILTDVLTAGDTAETRAAFFDRFNQGQHGTLQYYRLLVRAYRLAPGAAGQPRLLALIAELDRTVTALEAACDLDQDTVAAFPLLRPVGEQLA</sequence>
<dbReference type="Pfam" id="PF13328">
    <property type="entry name" value="HD_4"/>
    <property type="match status" value="1"/>
</dbReference>